<dbReference type="AlphaFoldDB" id="A0A1I7Y3U7"/>
<evidence type="ECO:0000313" key="2">
    <source>
        <dbReference type="WBParaSite" id="L893_g122.t1"/>
    </source>
</evidence>
<proteinExistence type="predicted"/>
<name>A0A1I7Y3U7_9BILA</name>
<reference evidence="2" key="1">
    <citation type="submission" date="2016-11" db="UniProtKB">
        <authorList>
            <consortium name="WormBaseParasite"/>
        </authorList>
    </citation>
    <scope>IDENTIFICATION</scope>
</reference>
<protein>
    <submittedName>
        <fullName evidence="2">Uncharacterized protein</fullName>
    </submittedName>
</protein>
<organism evidence="1 2">
    <name type="scientific">Steinernema glaseri</name>
    <dbReference type="NCBI Taxonomy" id="37863"/>
    <lineage>
        <taxon>Eukaryota</taxon>
        <taxon>Metazoa</taxon>
        <taxon>Ecdysozoa</taxon>
        <taxon>Nematoda</taxon>
        <taxon>Chromadorea</taxon>
        <taxon>Rhabditida</taxon>
        <taxon>Tylenchina</taxon>
        <taxon>Panagrolaimomorpha</taxon>
        <taxon>Strongyloidoidea</taxon>
        <taxon>Steinernematidae</taxon>
        <taxon>Steinernema</taxon>
    </lineage>
</organism>
<accession>A0A1I7Y3U7</accession>
<sequence>MHSPSCSASQRKELNPHLQAERLNMPLRIEAKVVKLAFVGALITIRTVPWTNLLLHEEIKTLFTQNFRSSTPNEAS</sequence>
<evidence type="ECO:0000313" key="1">
    <source>
        <dbReference type="Proteomes" id="UP000095287"/>
    </source>
</evidence>
<dbReference type="WBParaSite" id="L893_g122.t1">
    <property type="protein sequence ID" value="L893_g122.t1"/>
    <property type="gene ID" value="L893_g122"/>
</dbReference>
<dbReference type="Proteomes" id="UP000095287">
    <property type="component" value="Unplaced"/>
</dbReference>
<keyword evidence="1" id="KW-1185">Reference proteome</keyword>